<dbReference type="InterPro" id="IPR011009">
    <property type="entry name" value="Kinase-like_dom_sf"/>
</dbReference>
<dbReference type="InterPro" id="IPR004147">
    <property type="entry name" value="ABC1_dom"/>
</dbReference>
<dbReference type="PANTHER" id="PTHR10566:SF113">
    <property type="entry name" value="PROTEIN ACTIVITY OF BC1 COMPLEX KINASE 7, CHLOROPLASTIC"/>
    <property type="match status" value="1"/>
</dbReference>
<organism evidence="4">
    <name type="scientific">Rhizochromulina marina</name>
    <dbReference type="NCBI Taxonomy" id="1034831"/>
    <lineage>
        <taxon>Eukaryota</taxon>
        <taxon>Sar</taxon>
        <taxon>Stramenopiles</taxon>
        <taxon>Ochrophyta</taxon>
        <taxon>Dictyochophyceae</taxon>
        <taxon>Rhizochromulinales</taxon>
        <taxon>Rhizochromulina</taxon>
    </lineage>
</organism>
<dbReference type="Pfam" id="PF03109">
    <property type="entry name" value="ABC1"/>
    <property type="match status" value="1"/>
</dbReference>
<reference evidence="4" key="1">
    <citation type="submission" date="2021-01" db="EMBL/GenBank/DDBJ databases">
        <authorList>
            <person name="Corre E."/>
            <person name="Pelletier E."/>
            <person name="Niang G."/>
            <person name="Scheremetjew M."/>
            <person name="Finn R."/>
            <person name="Kale V."/>
            <person name="Holt S."/>
            <person name="Cochrane G."/>
            <person name="Meng A."/>
            <person name="Brown T."/>
            <person name="Cohen L."/>
        </authorList>
    </citation>
    <scope>NUCLEOTIDE SEQUENCE</scope>
    <source>
        <strain evidence="4">CCMP1243</strain>
    </source>
</reference>
<evidence type="ECO:0000256" key="1">
    <source>
        <dbReference type="ARBA" id="ARBA00009670"/>
    </source>
</evidence>
<dbReference type="AlphaFoldDB" id="A0A7S2S605"/>
<dbReference type="PANTHER" id="PTHR10566">
    <property type="entry name" value="CHAPERONE-ACTIVITY OF BC1 COMPLEX CABC1 -RELATED"/>
    <property type="match status" value="1"/>
</dbReference>
<dbReference type="EMBL" id="HBHJ01017312">
    <property type="protein sequence ID" value="CAD9690526.1"/>
    <property type="molecule type" value="Transcribed_RNA"/>
</dbReference>
<gene>
    <name evidence="4" type="ORF">RMAR1173_LOCUS11467</name>
</gene>
<dbReference type="CDD" id="cd05121">
    <property type="entry name" value="ABC1_ADCK3-like"/>
    <property type="match status" value="1"/>
</dbReference>
<accession>A0A7S2S605</accession>
<comment type="similarity">
    <text evidence="1">Belongs to the protein kinase superfamily. ADCK protein kinase family.</text>
</comment>
<name>A0A7S2S605_9STRA</name>
<evidence type="ECO:0000256" key="2">
    <source>
        <dbReference type="SAM" id="MobiDB-lite"/>
    </source>
</evidence>
<dbReference type="SUPFAM" id="SSF56112">
    <property type="entry name" value="Protein kinase-like (PK-like)"/>
    <property type="match status" value="1"/>
</dbReference>
<feature type="region of interest" description="Disordered" evidence="2">
    <location>
        <begin position="94"/>
        <end position="114"/>
    </location>
</feature>
<sequence>MKTPPAAARPRASGGCTEGYAGLARFRLGQPLLLVLLLASTNGFVAPVAQTRRVASGSGPRAHIWPLRAVLAPQPSTNDTESIFKDFRPPTLSWQQNGPLSSGPSSPPHSPAVTHIQPLELGHGLSTVPAKASTLPAVAPHTAAAIQRSSTLPTNRGRPLRDSLRFPFQLPSLRGRSMVRAVRIWSLAVYFLTQERRAQNRAKQDPEGASDLRYIVARKAKEVILELGPTFIKLGQLLSTRVDIMPKEYIEVLGGLQDNVPGFSDVEARAIIEREFNSTVEQLFDHFENQPLAAASLGQVHRAVLDGQDVIVKVQRQGLNNLFRSDLKILKYMARLMNKIDPSLDGTDRDWVGMYEENARLLYREIDYVNEGRNCDRFRENFENEPWIKVPKIFWSRVSEQVLTMEYVPGIKISDTAAIDACGIDRKVLAKRSAESYMTQLCRHGFFHCDPHPGNLACDAEEGGRLIYYDFGMMDEIPEEVRKGFVLLTFGVYDNDAKAVCNGAEQMGILRKDIDRMSIEIIAREFLTEFADTLASPFERWENELDAEQQRLLRKQRRARIGAELFMVGESKPFKLPASFTFVYRAFTTLDGIGKGLDPRYDLARLAQPYLRELADLKDGSVVTSLAKTWGKRLGWRFEDIAAVVQQPRKVNEMDRMLREMEEGKLKLWVRALELEQSVARMEADQNVMGTLMLTIAMGNAGLLLLLVPIAPDAALSPAATRLAGKVILNAASLIGILRLPRLLLRKRRIRIGALEPGQVQL</sequence>
<protein>
    <recommendedName>
        <fullName evidence="3">ABC1 atypical kinase-like domain-containing protein</fullName>
    </recommendedName>
</protein>
<feature type="domain" description="ABC1 atypical kinase-like" evidence="3">
    <location>
        <begin position="256"/>
        <end position="501"/>
    </location>
</feature>
<evidence type="ECO:0000259" key="3">
    <source>
        <dbReference type="Pfam" id="PF03109"/>
    </source>
</evidence>
<evidence type="ECO:0000313" key="4">
    <source>
        <dbReference type="EMBL" id="CAD9690526.1"/>
    </source>
</evidence>
<dbReference type="InterPro" id="IPR050154">
    <property type="entry name" value="UbiB_kinase"/>
</dbReference>
<proteinExistence type="inferred from homology"/>